<feature type="region of interest" description="Lon-protease-like" evidence="11">
    <location>
        <begin position="349"/>
        <end position="453"/>
    </location>
</feature>
<comment type="domain">
    <text evidence="11">The middle region has homology to RecA with ATPase motifs including the RadA KNRFG motif, while the C-terminus is homologous to Lon protease.</text>
</comment>
<sequence>MAKTSSRTYRCVECGYATAKWLGRCPECQAWGTVEEAGAPKLRTVVPGPVSSPARPIAEVDVEAAQARPTGLAELDRVLGGGLVPGAVVLLAGEPGVGKSTLLLEVAAACARQGATSLVVTGEESAAQVRLRAGRIGALHERLYLAAETDLSATLGHVEAVDPRLLVVDSVQTISSAEVDGAPGGVTQVREVAAALIRVAKERNIATILVGHVTKDGSIAGPRVLEHLVDVVLQFEGDRHSRLRMVRAVKNRFGPTDEVGCFDLNDEGIIGLPDPSGLFLSRRGDPVPGTCVTVTLEGRRPLVAEVQALVAPTSLAMPRRATSGLESSRVAMVLAVLERRGGVRLGNTDIYAATVGGVRLTEPAADLAVALAVASSAADRPLPPDLVAVGEVGLAGEVRRVTGVQRRLAEAARLGFTRALVPPDPGKVPEGVAVTEATDIRAALAALSDACRR</sequence>
<dbReference type="AlphaFoldDB" id="A0A132MIA7"/>
<dbReference type="EMBL" id="JYIK01000995">
    <property type="protein sequence ID" value="KWX08288.1"/>
    <property type="molecule type" value="Genomic_DNA"/>
</dbReference>
<dbReference type="Proteomes" id="UP000070188">
    <property type="component" value="Unassembled WGS sequence"/>
</dbReference>
<keyword evidence="18" id="KW-1185">Reference proteome</keyword>
<dbReference type="Proteomes" id="UP000070598">
    <property type="component" value="Unassembled WGS sequence"/>
</dbReference>
<evidence type="ECO:0000256" key="6">
    <source>
        <dbReference type="ARBA" id="ARBA00022833"/>
    </source>
</evidence>
<dbReference type="STRING" id="1469144.LI90_550"/>
<feature type="short sequence motif" description="RadA KNRFG motif" evidence="11">
    <location>
        <begin position="250"/>
        <end position="254"/>
    </location>
</feature>
<accession>A0A132MIA7</accession>
<dbReference type="EMBL" id="JYIJ01000019">
    <property type="protein sequence ID" value="KWW97576.1"/>
    <property type="molecule type" value="Genomic_DNA"/>
</dbReference>
<evidence type="ECO:0000313" key="20">
    <source>
        <dbReference type="Proteomes" id="UP000070659"/>
    </source>
</evidence>
<evidence type="ECO:0000313" key="17">
    <source>
        <dbReference type="EMBL" id="KWX08288.1"/>
    </source>
</evidence>
<dbReference type="Gene3D" id="3.30.230.10">
    <property type="match status" value="1"/>
</dbReference>
<evidence type="ECO:0000256" key="8">
    <source>
        <dbReference type="ARBA" id="ARBA00023016"/>
    </source>
</evidence>
<dbReference type="GO" id="GO:0140664">
    <property type="term" value="F:ATP-dependent DNA damage sensor activity"/>
    <property type="evidence" value="ECO:0007669"/>
    <property type="project" value="InterPro"/>
</dbReference>
<dbReference type="GO" id="GO:0008270">
    <property type="term" value="F:zinc ion binding"/>
    <property type="evidence" value="ECO:0007669"/>
    <property type="project" value="UniProtKB-KW"/>
</dbReference>
<keyword evidence="10 11" id="KW-0234">DNA repair</keyword>
<keyword evidence="4 13" id="KW-0863">Zinc-finger</keyword>
<keyword evidence="6 13" id="KW-0862">Zinc</keyword>
<gene>
    <name evidence="11" type="primary">radA</name>
    <name evidence="16" type="ORF">LI90_550</name>
    <name evidence="15" type="ORF">TH66_18515</name>
    <name evidence="17" type="ORF">TR74_15690</name>
</gene>
<dbReference type="Pfam" id="PF13541">
    <property type="entry name" value="ChlI"/>
    <property type="match status" value="1"/>
</dbReference>
<evidence type="ECO:0000256" key="2">
    <source>
        <dbReference type="ARBA" id="ARBA00022741"/>
    </source>
</evidence>
<dbReference type="SUPFAM" id="SSF54211">
    <property type="entry name" value="Ribosomal protein S5 domain 2-like"/>
    <property type="match status" value="1"/>
</dbReference>
<dbReference type="OrthoDB" id="9803906at2"/>
<dbReference type="GO" id="GO:0000725">
    <property type="term" value="P:recombinational repair"/>
    <property type="evidence" value="ECO:0007669"/>
    <property type="project" value="UniProtKB-UniRule"/>
</dbReference>
<dbReference type="GO" id="GO:0016787">
    <property type="term" value="F:hydrolase activity"/>
    <property type="evidence" value="ECO:0007669"/>
    <property type="project" value="UniProtKB-KW"/>
</dbReference>
<dbReference type="GO" id="GO:0003684">
    <property type="term" value="F:damaged DNA binding"/>
    <property type="evidence" value="ECO:0007669"/>
    <property type="project" value="InterPro"/>
</dbReference>
<proteinExistence type="inferred from homology"/>
<reference evidence="18" key="4">
    <citation type="submission" date="2015-04" db="EMBL/GenBank/DDBJ databases">
        <title>Physiological reanalysis, assessment of diazotrophy, and genome sequences of multiple isolates of Streptomyces thermoautotrophicus.</title>
        <authorList>
            <person name="MacKellar D.C."/>
            <person name="Lieber L."/>
            <person name="Norman J."/>
            <person name="Bolger A."/>
            <person name="Tobin C."/>
            <person name="Murray J.W."/>
            <person name="Chang R."/>
            <person name="Ford T."/>
            <person name="Nguyen P.Q."/>
            <person name="Woodward J."/>
            <person name="Permingeat H."/>
            <person name="Joshi N.S."/>
            <person name="Silver P.A."/>
            <person name="Usadel B."/>
            <person name="Rutherford A.W."/>
            <person name="Friesen M."/>
            <person name="Prell J."/>
        </authorList>
    </citation>
    <scope>NUCLEOTIDE SEQUENCE [LARGE SCALE GENOMIC DNA]</scope>
    <source>
        <strain evidence="18">H1</strain>
    </source>
</reference>
<dbReference type="FunFam" id="3.30.230.10:FF:000026">
    <property type="entry name" value="DNA repair protein RadA"/>
    <property type="match status" value="1"/>
</dbReference>
<comment type="function">
    <text evidence="13">DNA-dependent ATPase involved in processing of recombination intermediates, plays a role in repairing DNA breaks. Stimulates the branch migration of RecA-mediated strand transfer reactions, allowing the 3' invading strand to extend heteroduplex DNA faster. Binds ssDNA in the presence of ADP but not other nucleotides, has ATPase activity that is stimulated by ssDNA and various branched DNA structures, but inhibited by SSB. Does not have RecA's homology-searching function.</text>
</comment>
<dbReference type="PANTHER" id="PTHR32472:SF10">
    <property type="entry name" value="DNA REPAIR PROTEIN RADA-LIKE PROTEIN"/>
    <property type="match status" value="1"/>
</dbReference>
<dbReference type="PATRIC" id="fig|1469144.10.peg.648"/>
<dbReference type="SUPFAM" id="SSF52540">
    <property type="entry name" value="P-loop containing nucleoside triphosphate hydrolases"/>
    <property type="match status" value="1"/>
</dbReference>
<dbReference type="GO" id="GO:0005524">
    <property type="term" value="F:ATP binding"/>
    <property type="evidence" value="ECO:0007669"/>
    <property type="project" value="UniProtKB-UniRule"/>
</dbReference>
<keyword evidence="3 11" id="KW-0227">DNA damage</keyword>
<dbReference type="SMART" id="SM00382">
    <property type="entry name" value="AAA"/>
    <property type="match status" value="1"/>
</dbReference>
<dbReference type="PANTHER" id="PTHR32472">
    <property type="entry name" value="DNA REPAIR PROTEIN RADA"/>
    <property type="match status" value="1"/>
</dbReference>
<evidence type="ECO:0000256" key="7">
    <source>
        <dbReference type="ARBA" id="ARBA00022840"/>
    </source>
</evidence>
<dbReference type="Gene3D" id="3.40.50.300">
    <property type="entry name" value="P-loop containing nucleotide triphosphate hydrolases"/>
    <property type="match status" value="1"/>
</dbReference>
<evidence type="ECO:0000313" key="15">
    <source>
        <dbReference type="EMBL" id="KWW97576.1"/>
    </source>
</evidence>
<dbReference type="CDD" id="cd01121">
    <property type="entry name" value="RadA_SMS_N"/>
    <property type="match status" value="1"/>
</dbReference>
<name>A0A132MIA7_9ACTN</name>
<organism evidence="15 20">
    <name type="scientific">Carbonactinospora thermoautotrophica</name>
    <dbReference type="NCBI Taxonomy" id="1469144"/>
    <lineage>
        <taxon>Bacteria</taxon>
        <taxon>Bacillati</taxon>
        <taxon>Actinomycetota</taxon>
        <taxon>Actinomycetes</taxon>
        <taxon>Kitasatosporales</taxon>
        <taxon>Carbonactinosporaceae</taxon>
        <taxon>Carbonactinospora</taxon>
    </lineage>
</organism>
<evidence type="ECO:0000256" key="11">
    <source>
        <dbReference type="HAMAP-Rule" id="MF_01498"/>
    </source>
</evidence>
<evidence type="ECO:0000313" key="19">
    <source>
        <dbReference type="Proteomes" id="UP000070598"/>
    </source>
</evidence>
<dbReference type="InterPro" id="IPR004504">
    <property type="entry name" value="DNA_repair_RadA"/>
</dbReference>
<dbReference type="HAMAP" id="MF_01498">
    <property type="entry name" value="RadA_bact"/>
    <property type="match status" value="1"/>
</dbReference>
<dbReference type="InterPro" id="IPR041166">
    <property type="entry name" value="Rubredoxin_2"/>
</dbReference>
<dbReference type="NCBIfam" id="TIGR00416">
    <property type="entry name" value="sms"/>
    <property type="match status" value="1"/>
</dbReference>
<evidence type="ECO:0000256" key="5">
    <source>
        <dbReference type="ARBA" id="ARBA00022801"/>
    </source>
</evidence>
<reference evidence="16" key="3">
    <citation type="submission" date="2015-04" db="EMBL/GenBank/DDBJ databases">
        <title>Physiological reanalysis, assessment of diazotrophy, and genome sequences of multiple isolates of Streptomyces thermoautotrophicus.</title>
        <authorList>
            <person name="MacKellar D.C."/>
            <person name="Lieber L."/>
            <person name="Norman J."/>
            <person name="Bolger A."/>
            <person name="Tobin C."/>
            <person name="Murray J.W."/>
            <person name="Woodward J."/>
            <person name="Friesen M."/>
            <person name="Prell J."/>
        </authorList>
    </citation>
    <scope>NUCLEOTIDE SEQUENCE [LARGE SCALE GENOMIC DNA]</scope>
    <source>
        <strain evidence="16">H1</strain>
    </source>
</reference>
<dbReference type="EMBL" id="LAXD01000001">
    <property type="protein sequence ID" value="KWW98920.1"/>
    <property type="molecule type" value="Genomic_DNA"/>
</dbReference>
<feature type="binding site" evidence="11">
    <location>
        <begin position="93"/>
        <end position="100"/>
    </location>
    <ligand>
        <name>ATP</name>
        <dbReference type="ChEBI" id="CHEBI:30616"/>
    </ligand>
</feature>
<dbReference type="InterPro" id="IPR020588">
    <property type="entry name" value="RecA_ATP-bd"/>
</dbReference>
<evidence type="ECO:0000256" key="3">
    <source>
        <dbReference type="ARBA" id="ARBA00022763"/>
    </source>
</evidence>
<evidence type="ECO:0000313" key="16">
    <source>
        <dbReference type="EMBL" id="KWW98920.1"/>
    </source>
</evidence>
<dbReference type="RefSeq" id="WP_066883872.1">
    <property type="nucleotide sequence ID" value="NZ_CP171739.1"/>
</dbReference>
<dbReference type="InterPro" id="IPR027417">
    <property type="entry name" value="P-loop_NTPase"/>
</dbReference>
<evidence type="ECO:0000256" key="1">
    <source>
        <dbReference type="ARBA" id="ARBA00022723"/>
    </source>
</evidence>
<dbReference type="Pfam" id="PF18073">
    <property type="entry name" value="Zn_ribbon_LapB"/>
    <property type="match status" value="1"/>
</dbReference>
<keyword evidence="7 11" id="KW-0067">ATP-binding</keyword>
<keyword evidence="9 11" id="KW-0238">DNA-binding</keyword>
<evidence type="ECO:0000256" key="13">
    <source>
        <dbReference type="RuleBase" id="RU003555"/>
    </source>
</evidence>
<evidence type="ECO:0000256" key="9">
    <source>
        <dbReference type="ARBA" id="ARBA00023125"/>
    </source>
</evidence>
<dbReference type="Pfam" id="PF13481">
    <property type="entry name" value="AAA_25"/>
    <property type="match status" value="1"/>
</dbReference>
<keyword evidence="5" id="KW-0378">Hydrolase</keyword>
<keyword evidence="1 11" id="KW-0479">Metal-binding</keyword>
<evidence type="ECO:0000256" key="12">
    <source>
        <dbReference type="NCBIfam" id="TIGR00416"/>
    </source>
</evidence>
<dbReference type="GO" id="GO:0005829">
    <property type="term" value="C:cytosol"/>
    <property type="evidence" value="ECO:0007669"/>
    <property type="project" value="TreeGrafter"/>
</dbReference>
<keyword evidence="2 11" id="KW-0547">Nucleotide-binding</keyword>
<reference evidence="15 20" key="1">
    <citation type="submission" date="2015-02" db="EMBL/GenBank/DDBJ databases">
        <title>Physiological reanalysis, assessment of diazotrophy, and genome sequences of multiple isolates of Streptomyces thermoautotrophicus.</title>
        <authorList>
            <person name="MacKellar D.C."/>
            <person name="Lieber L."/>
            <person name="Norman J."/>
            <person name="Bolger A."/>
            <person name="Tobin C."/>
            <person name="Murray J.W."/>
            <person name="Prell J."/>
        </authorList>
    </citation>
    <scope>NUCLEOTIDE SEQUENCE [LARGE SCALE GENOMIC DNA]</scope>
    <source>
        <strain evidence="15 20">UBT1</strain>
    </source>
</reference>
<dbReference type="FunFam" id="3.40.50.300:FF:000050">
    <property type="entry name" value="DNA repair protein RadA"/>
    <property type="match status" value="1"/>
</dbReference>
<evidence type="ECO:0000256" key="10">
    <source>
        <dbReference type="ARBA" id="ARBA00023204"/>
    </source>
</evidence>
<protein>
    <recommendedName>
        <fullName evidence="11 12">DNA repair protein RadA</fullName>
    </recommendedName>
</protein>
<dbReference type="InterPro" id="IPR020568">
    <property type="entry name" value="Ribosomal_Su5_D2-typ_SF"/>
</dbReference>
<evidence type="ECO:0000256" key="4">
    <source>
        <dbReference type="ARBA" id="ARBA00022771"/>
    </source>
</evidence>
<evidence type="ECO:0000259" key="14">
    <source>
        <dbReference type="PROSITE" id="PS50162"/>
    </source>
</evidence>
<comment type="similarity">
    <text evidence="11 13">Belongs to the RecA family. RadA subfamily.</text>
</comment>
<comment type="caution">
    <text evidence="15">The sequence shown here is derived from an EMBL/GenBank/DDBJ whole genome shotgun (WGS) entry which is preliminary data.</text>
</comment>
<evidence type="ECO:0000313" key="18">
    <source>
        <dbReference type="Proteomes" id="UP000070188"/>
    </source>
</evidence>
<feature type="domain" description="RecA family profile 1" evidence="14">
    <location>
        <begin position="64"/>
        <end position="213"/>
    </location>
</feature>
<dbReference type="InterPro" id="IPR003593">
    <property type="entry name" value="AAA+_ATPase"/>
</dbReference>
<dbReference type="PROSITE" id="PS50162">
    <property type="entry name" value="RECA_2"/>
    <property type="match status" value="1"/>
</dbReference>
<dbReference type="InterPro" id="IPR014721">
    <property type="entry name" value="Ribsml_uS5_D2-typ_fold_subgr"/>
</dbReference>
<reference evidence="19" key="2">
    <citation type="submission" date="2015-02" db="EMBL/GenBank/DDBJ databases">
        <title>Physiological reanalysis, assessment of diazotrophy, and genome sequences of multiple isolates of Streptomyces thermoautotrophicus.</title>
        <authorList>
            <person name="MacKellar D.C."/>
            <person name="Lieber L."/>
            <person name="Norman J."/>
            <person name="Bolger A."/>
            <person name="Tobin C."/>
            <person name="Murray J.W."/>
            <person name="Friesen M."/>
            <person name="Prell J."/>
        </authorList>
    </citation>
    <scope>NUCLEOTIDE SEQUENCE [LARGE SCALE GENOMIC DNA]</scope>
    <source>
        <strain evidence="19">UBT1</strain>
    </source>
</reference>
<dbReference type="PRINTS" id="PR01874">
    <property type="entry name" value="DNAREPAIRADA"/>
</dbReference>
<dbReference type="Proteomes" id="UP000070659">
    <property type="component" value="Unassembled WGS sequence"/>
</dbReference>
<comment type="function">
    <text evidence="11">Plays a role in repairing double-strand DNA breaks, probably involving stabilizing or processing branched DNA or blocked replication forks.</text>
</comment>
<keyword evidence="8 11" id="KW-0346">Stress response</keyword>